<dbReference type="EMBL" id="SJSA01000001">
    <property type="protein sequence ID" value="TGG40658.1"/>
    <property type="molecule type" value="Genomic_DNA"/>
</dbReference>
<evidence type="ECO:0000313" key="2">
    <source>
        <dbReference type="Proteomes" id="UP000297635"/>
    </source>
</evidence>
<dbReference type="GeneID" id="82149783"/>
<gene>
    <name evidence="1" type="ORF">EZ315_08255</name>
</gene>
<dbReference type="AlphaFoldDB" id="A0A4Z0VAS8"/>
<reference evidence="1 2" key="1">
    <citation type="submission" date="2019-02" db="EMBL/GenBank/DDBJ databases">
        <title>Isolation and identification of novel species under the genus Muribaculum.</title>
        <authorList>
            <person name="Miyake S."/>
            <person name="Ding Y."/>
            <person name="Low A."/>
            <person name="Soh M."/>
            <person name="Seedorf H."/>
        </authorList>
    </citation>
    <scope>NUCLEOTIDE SEQUENCE [LARGE SCALE GENOMIC DNA]</scope>
    <source>
        <strain evidence="1 2">TLL-A3</strain>
    </source>
</reference>
<dbReference type="Proteomes" id="UP000297635">
    <property type="component" value="Unassembled WGS sequence"/>
</dbReference>
<dbReference type="SUPFAM" id="SSF52467">
    <property type="entry name" value="DHS-like NAD/FAD-binding domain"/>
    <property type="match status" value="1"/>
</dbReference>
<keyword evidence="2" id="KW-1185">Reference proteome</keyword>
<accession>A0A4Z0VAS8</accession>
<dbReference type="RefSeq" id="WP_135471654.1">
    <property type="nucleotide sequence ID" value="NZ_SJSA01000001.1"/>
</dbReference>
<evidence type="ECO:0000313" key="1">
    <source>
        <dbReference type="EMBL" id="TGG40658.1"/>
    </source>
</evidence>
<dbReference type="InterPro" id="IPR029035">
    <property type="entry name" value="DHS-like_NAD/FAD-binding_dom"/>
</dbReference>
<protein>
    <recommendedName>
        <fullName evidence="3">Deacetylase sirtuin-type domain-containing protein</fullName>
    </recommendedName>
</protein>
<sequence length="345" mass="39908">MENKAEIEKYIHDFILNRPHVFILGAGATIAAIPNGDKNGLRCSVMNNFLEELDLLDILSGVKLNTKSRNLEDIYSELDTIPEYTSIKYELENRIIQKFSQYVLPEQPTIYDYLILSLRSKDYIFTFNWDDLLIQAYNRVCRITNDLPQLVFLHGNIGVGICNECHAIQSYRNIRCYKCGATSLHLPKLLFPVKKKNYNSDPYISTAWNGLLEIIKNASILTIFGYSAPKTDIEAIEAMKTAFSSTFRRYDQIEIIDVKPESELLDTWSDFIQPTNFHVSTYTTLFDSIIGEFPRRSVEGYYKRNFCDWWGQSTLTLKKCADFKGLKELIRPVIYNEIQGNYDVI</sequence>
<organism evidence="1 2">
    <name type="scientific">Duncaniella freteri</name>
    <dbReference type="NCBI Taxonomy" id="2530391"/>
    <lineage>
        <taxon>Bacteria</taxon>
        <taxon>Pseudomonadati</taxon>
        <taxon>Bacteroidota</taxon>
        <taxon>Bacteroidia</taxon>
        <taxon>Bacteroidales</taxon>
        <taxon>Muribaculaceae</taxon>
        <taxon>Duncaniella</taxon>
    </lineage>
</organism>
<name>A0A4Z0VAS8_9BACT</name>
<comment type="caution">
    <text evidence="1">The sequence shown here is derived from an EMBL/GenBank/DDBJ whole genome shotgun (WGS) entry which is preliminary data.</text>
</comment>
<evidence type="ECO:0008006" key="3">
    <source>
        <dbReference type="Google" id="ProtNLM"/>
    </source>
</evidence>
<proteinExistence type="predicted"/>